<dbReference type="NCBIfam" id="TIGR04183">
    <property type="entry name" value="Por_Secre_tail"/>
    <property type="match status" value="1"/>
</dbReference>
<feature type="chain" id="PRO_5037310819" evidence="1">
    <location>
        <begin position="25"/>
        <end position="442"/>
    </location>
</feature>
<dbReference type="KEGG" id="aup:AsAng_0002030"/>
<proteinExistence type="predicted"/>
<dbReference type="InterPro" id="IPR038653">
    <property type="entry name" value="Put_CMD_sf"/>
</dbReference>
<feature type="domain" description="Secretion system C-terminal sorting" evidence="3">
    <location>
        <begin position="371"/>
        <end position="440"/>
    </location>
</feature>
<dbReference type="Pfam" id="PF13201">
    <property type="entry name" value="PCMD"/>
    <property type="match status" value="1"/>
</dbReference>
<dbReference type="Pfam" id="PF18962">
    <property type="entry name" value="Por_Secre_tail"/>
    <property type="match status" value="1"/>
</dbReference>
<protein>
    <submittedName>
        <fullName evidence="4">T9SS type A sorting domain-containing protein</fullName>
    </submittedName>
</protein>
<evidence type="ECO:0000259" key="2">
    <source>
        <dbReference type="Pfam" id="PF13201"/>
    </source>
</evidence>
<sequence length="442" mass="46979">MKIRSKASMLLTSFCMLSASLTHGQTTLPNNGFENWQNVGSNTEEPTNWNGNKTGGGFANLGPQTCFRESTNPHTGTYCLKLENASFFGTPVNATATTGKIEAPSTSPADGYIHTITADPNFSSTFTARPDSLVGWFKFDQSGSDVGRIQAVLHGNFDVSNPDQGGSAAHIIADATFDLPTGNTTAWTRFSVPFNYSNGAVPTHVLLIATASSTVGSASIGTTLWIDDLDVVYCTPPTDTLTEVACDSYTSPSGNHTWMSSGTYQDTIVGAAGSCDSIYTINLTINTVDTSVSTTSTMLTANASNASYQWVDCNNGNSPIAGDTSASFSPTVNGNYAVQITQNGCTAMSSCYNFVLSSLNQLAFDNSLVAYPNPTTGHFNIDLGASYNQVAVNITDINGRMVYNKVYNQQQLVELDLEGPSGVYFVSITSETKQAVIKLIKQ</sequence>
<dbReference type="InterPro" id="IPR025112">
    <property type="entry name" value="PCMD"/>
</dbReference>
<gene>
    <name evidence="4" type="ORF">AsAng_0002030</name>
</gene>
<keyword evidence="5" id="KW-1185">Reference proteome</keyword>
<name>A0A915VK38_9BACT</name>
<accession>A0A915VK38</accession>
<dbReference type="InterPro" id="IPR026444">
    <property type="entry name" value="Secre_tail"/>
</dbReference>
<dbReference type="Gene3D" id="2.60.40.3080">
    <property type="match status" value="1"/>
</dbReference>
<keyword evidence="1" id="KW-0732">Signal</keyword>
<feature type="domain" description="Putative carbohydrate metabolism" evidence="2">
    <location>
        <begin position="36"/>
        <end position="231"/>
    </location>
</feature>
<dbReference type="EMBL" id="AP026867">
    <property type="protein sequence ID" value="BDS09502.1"/>
    <property type="molecule type" value="Genomic_DNA"/>
</dbReference>
<dbReference type="RefSeq" id="WP_264790888.1">
    <property type="nucleotide sequence ID" value="NZ_AP026867.1"/>
</dbReference>
<reference evidence="4" key="1">
    <citation type="submission" date="2022-09" db="EMBL/GenBank/DDBJ databases">
        <title>Aureispira anguillicida sp. nov., isolated from Leptocephalus of Japanese eel Anguilla japonica.</title>
        <authorList>
            <person name="Yuasa K."/>
            <person name="Mekata T."/>
            <person name="Ikunari K."/>
        </authorList>
    </citation>
    <scope>NUCLEOTIDE SEQUENCE</scope>
    <source>
        <strain evidence="4">EL160426</strain>
    </source>
</reference>
<dbReference type="Proteomes" id="UP001060919">
    <property type="component" value="Chromosome"/>
</dbReference>
<organism evidence="4 5">
    <name type="scientific">Aureispira anguillae</name>
    <dbReference type="NCBI Taxonomy" id="2864201"/>
    <lineage>
        <taxon>Bacteria</taxon>
        <taxon>Pseudomonadati</taxon>
        <taxon>Bacteroidota</taxon>
        <taxon>Saprospiria</taxon>
        <taxon>Saprospirales</taxon>
        <taxon>Saprospiraceae</taxon>
        <taxon>Aureispira</taxon>
    </lineage>
</organism>
<feature type="signal peptide" evidence="1">
    <location>
        <begin position="1"/>
        <end position="24"/>
    </location>
</feature>
<evidence type="ECO:0000313" key="4">
    <source>
        <dbReference type="EMBL" id="BDS09502.1"/>
    </source>
</evidence>
<evidence type="ECO:0000259" key="3">
    <source>
        <dbReference type="Pfam" id="PF18962"/>
    </source>
</evidence>
<evidence type="ECO:0000313" key="5">
    <source>
        <dbReference type="Proteomes" id="UP001060919"/>
    </source>
</evidence>
<dbReference type="AlphaFoldDB" id="A0A915VK38"/>
<evidence type="ECO:0000256" key="1">
    <source>
        <dbReference type="SAM" id="SignalP"/>
    </source>
</evidence>
<dbReference type="Gene3D" id="2.60.120.890">
    <property type="entry name" value="BT2081, beta-jelly-roll domain"/>
    <property type="match status" value="1"/>
</dbReference>